<protein>
    <submittedName>
        <fullName evidence="1">Uncharacterized protein</fullName>
    </submittedName>
</protein>
<evidence type="ECO:0000313" key="1">
    <source>
        <dbReference type="EMBL" id="SVA88711.1"/>
    </source>
</evidence>
<sequence>MLASYGTASFAFPEYTSRQKALKLAGVLEKGYFKSIKISSVFVKNIGEDDYYLQALLSDGSSRKWLLSRIREWTHTDELILSNNRALVFPSAATTDFGVLEKNEFYRTALNARAYVKTFGKHDVLEGKSLVLGILRFRILQEEDSNYLKTNKHGDRYRYVLELENGTHEYLTYTDAFLLMQRSALLEEVPETVNVLRKSYKVKEMKKIPLQLEDELRDIWRFGIEVVFDEPVMTDADKFPYRVVEVKKKDLNTGRLKSSFFLQIVFPNAEKRTWVKGFRKHEYLHQVKIETDKEHQKRVILKAMVDPDVMDLPPYVEVTDRNSVIVNYYRSKNRNLTQPPDLPVTQSPSEVPRSVFTPDQLETEFETKYMQVLVLIRNAQQQQNINLRINAYFKALEALKKASLSAENDIQIAQALNQRDVLLRTLPKLIIRNVQMTILAKKLDQQGTKADPELSRELLAQLAQAERYASNEDQQHKIASLQNILR</sequence>
<dbReference type="EMBL" id="UINC01021344">
    <property type="protein sequence ID" value="SVA88711.1"/>
    <property type="molecule type" value="Genomic_DNA"/>
</dbReference>
<reference evidence="1" key="1">
    <citation type="submission" date="2018-05" db="EMBL/GenBank/DDBJ databases">
        <authorList>
            <person name="Lanie J.A."/>
            <person name="Ng W.-L."/>
            <person name="Kazmierczak K.M."/>
            <person name="Andrzejewski T.M."/>
            <person name="Davidsen T.M."/>
            <person name="Wayne K.J."/>
            <person name="Tettelin H."/>
            <person name="Glass J.I."/>
            <person name="Rusch D."/>
            <person name="Podicherti R."/>
            <person name="Tsui H.-C.T."/>
            <person name="Winkler M.E."/>
        </authorList>
    </citation>
    <scope>NUCLEOTIDE SEQUENCE</scope>
</reference>
<name>A0A381ZI98_9ZZZZ</name>
<organism evidence="1">
    <name type="scientific">marine metagenome</name>
    <dbReference type="NCBI Taxonomy" id="408172"/>
    <lineage>
        <taxon>unclassified sequences</taxon>
        <taxon>metagenomes</taxon>
        <taxon>ecological metagenomes</taxon>
    </lineage>
</organism>
<proteinExistence type="predicted"/>
<gene>
    <name evidence="1" type="ORF">METZ01_LOCUS141565</name>
</gene>
<accession>A0A381ZI98</accession>
<dbReference type="AlphaFoldDB" id="A0A381ZI98"/>